<sequence length="44" mass="4420">MVCGLISLLVLCGLGVFSSPRATAGVEFAFSVGEGISADYLPAT</sequence>
<organism evidence="1">
    <name type="scientific">mine drainage metagenome</name>
    <dbReference type="NCBI Taxonomy" id="410659"/>
    <lineage>
        <taxon>unclassified sequences</taxon>
        <taxon>metagenomes</taxon>
        <taxon>ecological metagenomes</taxon>
    </lineage>
</organism>
<evidence type="ECO:0000313" key="1">
    <source>
        <dbReference type="EMBL" id="EQD79910.1"/>
    </source>
</evidence>
<reference evidence="1" key="1">
    <citation type="submission" date="2013-08" db="EMBL/GenBank/DDBJ databases">
        <authorList>
            <person name="Mendez C."/>
            <person name="Richter M."/>
            <person name="Ferrer M."/>
            <person name="Sanchez J."/>
        </authorList>
    </citation>
    <scope>NUCLEOTIDE SEQUENCE</scope>
</reference>
<comment type="caution">
    <text evidence="1">The sequence shown here is derived from an EMBL/GenBank/DDBJ whole genome shotgun (WGS) entry which is preliminary data.</text>
</comment>
<dbReference type="EMBL" id="AUZX01001097">
    <property type="protein sequence ID" value="EQD79910.1"/>
    <property type="molecule type" value="Genomic_DNA"/>
</dbReference>
<name>T1DCV6_9ZZZZ</name>
<proteinExistence type="predicted"/>
<feature type="non-terminal residue" evidence="1">
    <location>
        <position position="44"/>
    </location>
</feature>
<accession>T1DCV6</accession>
<protein>
    <submittedName>
        <fullName evidence="1">Uncharacterized protein</fullName>
    </submittedName>
</protein>
<gene>
    <name evidence="1" type="ORF">B1A_01442</name>
</gene>
<dbReference type="AlphaFoldDB" id="T1DCV6"/>
<reference evidence="1" key="2">
    <citation type="journal article" date="2014" name="ISME J.">
        <title>Microbial stratification in low pH oxic and suboxic macroscopic growths along an acid mine drainage.</title>
        <authorList>
            <person name="Mendez-Garcia C."/>
            <person name="Mesa V."/>
            <person name="Sprenger R.R."/>
            <person name="Richter M."/>
            <person name="Diez M.S."/>
            <person name="Solano J."/>
            <person name="Bargiela R."/>
            <person name="Golyshina O.V."/>
            <person name="Manteca A."/>
            <person name="Ramos J.L."/>
            <person name="Gallego J.R."/>
            <person name="Llorente I."/>
            <person name="Martins Dos Santos V.A."/>
            <person name="Jensen O.N."/>
            <person name="Pelaez A.I."/>
            <person name="Sanchez J."/>
            <person name="Ferrer M."/>
        </authorList>
    </citation>
    <scope>NUCLEOTIDE SEQUENCE</scope>
</reference>